<dbReference type="NCBIfam" id="TIGR00095">
    <property type="entry name" value="16S rRNA (guanine(966)-N(2))-methyltransferase RsmD"/>
    <property type="match status" value="1"/>
</dbReference>
<dbReference type="Pfam" id="PF03602">
    <property type="entry name" value="Cons_hypoth95"/>
    <property type="match status" value="1"/>
</dbReference>
<sequence length="178" mass="20233">MRVITGSKKGKQLRVAKSGIRPTRGVVRSAIFNILNEKVVDAMVIDIFAGTGALGIEALSRGARYCIFVEKNPHSLLKNIDSLNLKEKAKIMKMDFRPALKKLTNQKFDIVFIDPPYRTSYLKETLKLIYCHNLLNIDSIVVAEQSKFNPCVIPEEYQVLKEKKYGDTIISFLKLKKE</sequence>
<dbReference type="InterPro" id="IPR029063">
    <property type="entry name" value="SAM-dependent_MTases_sf"/>
</dbReference>
<dbReference type="PANTHER" id="PTHR43542:SF1">
    <property type="entry name" value="METHYLTRANSFERASE"/>
    <property type="match status" value="1"/>
</dbReference>
<gene>
    <name evidence="3" type="primary">rsmD</name>
    <name evidence="3" type="ORF">ENV60_09570</name>
</gene>
<dbReference type="InterPro" id="IPR004398">
    <property type="entry name" value="RNA_MeTrfase_RsmD"/>
</dbReference>
<dbReference type="EC" id="2.1.1.171" evidence="3"/>
<name>A0A7C4TDQ2_UNCW3</name>
<dbReference type="InterPro" id="IPR002052">
    <property type="entry name" value="DNA_methylase_N6_adenine_CS"/>
</dbReference>
<keyword evidence="1 3" id="KW-0489">Methyltransferase</keyword>
<dbReference type="GO" id="GO:0003676">
    <property type="term" value="F:nucleic acid binding"/>
    <property type="evidence" value="ECO:0007669"/>
    <property type="project" value="InterPro"/>
</dbReference>
<dbReference type="PANTHER" id="PTHR43542">
    <property type="entry name" value="METHYLTRANSFERASE"/>
    <property type="match status" value="1"/>
</dbReference>
<evidence type="ECO:0000313" key="3">
    <source>
        <dbReference type="EMBL" id="HGV98526.1"/>
    </source>
</evidence>
<proteinExistence type="predicted"/>
<dbReference type="Gene3D" id="3.40.50.150">
    <property type="entry name" value="Vaccinia Virus protein VP39"/>
    <property type="match status" value="1"/>
</dbReference>
<dbReference type="SUPFAM" id="SSF53335">
    <property type="entry name" value="S-adenosyl-L-methionine-dependent methyltransferases"/>
    <property type="match status" value="1"/>
</dbReference>
<comment type="caution">
    <text evidence="3">The sequence shown here is derived from an EMBL/GenBank/DDBJ whole genome shotgun (WGS) entry which is preliminary data.</text>
</comment>
<dbReference type="PIRSF" id="PIRSF004553">
    <property type="entry name" value="CHP00095"/>
    <property type="match status" value="1"/>
</dbReference>
<reference evidence="3" key="1">
    <citation type="journal article" date="2020" name="mSystems">
        <title>Genome- and Community-Level Interaction Insights into Carbon Utilization and Element Cycling Functions of Hydrothermarchaeota in Hydrothermal Sediment.</title>
        <authorList>
            <person name="Zhou Z."/>
            <person name="Liu Y."/>
            <person name="Xu W."/>
            <person name="Pan J."/>
            <person name="Luo Z.H."/>
            <person name="Li M."/>
        </authorList>
    </citation>
    <scope>NUCLEOTIDE SEQUENCE [LARGE SCALE GENOMIC DNA]</scope>
    <source>
        <strain evidence="3">SpSt-774</strain>
    </source>
</reference>
<evidence type="ECO:0000256" key="2">
    <source>
        <dbReference type="ARBA" id="ARBA00022679"/>
    </source>
</evidence>
<dbReference type="AlphaFoldDB" id="A0A7C4TDQ2"/>
<protein>
    <submittedName>
        <fullName evidence="3">16S rRNA (Guanine(966)-N(2))-methyltransferase RsmD</fullName>
        <ecNumber evidence="3">2.1.1.171</ecNumber>
    </submittedName>
</protein>
<dbReference type="GO" id="GO:0052913">
    <property type="term" value="F:16S rRNA (guanine(966)-N(2))-methyltransferase activity"/>
    <property type="evidence" value="ECO:0007669"/>
    <property type="project" value="UniProtKB-EC"/>
</dbReference>
<dbReference type="CDD" id="cd02440">
    <property type="entry name" value="AdoMet_MTases"/>
    <property type="match status" value="1"/>
</dbReference>
<dbReference type="PROSITE" id="PS00092">
    <property type="entry name" value="N6_MTASE"/>
    <property type="match status" value="1"/>
</dbReference>
<accession>A0A7C4TDQ2</accession>
<dbReference type="EMBL" id="DTGZ01000179">
    <property type="protein sequence ID" value="HGV98526.1"/>
    <property type="molecule type" value="Genomic_DNA"/>
</dbReference>
<keyword evidence="2 3" id="KW-0808">Transferase</keyword>
<organism evidence="3">
    <name type="scientific">candidate division WOR-3 bacterium</name>
    <dbReference type="NCBI Taxonomy" id="2052148"/>
    <lineage>
        <taxon>Bacteria</taxon>
        <taxon>Bacteria division WOR-3</taxon>
    </lineage>
</organism>
<evidence type="ECO:0000256" key="1">
    <source>
        <dbReference type="ARBA" id="ARBA00022603"/>
    </source>
</evidence>